<dbReference type="GO" id="GO:0003856">
    <property type="term" value="F:3-dehydroquinate synthase activity"/>
    <property type="evidence" value="ECO:0007669"/>
    <property type="project" value="TreeGrafter"/>
</dbReference>
<dbReference type="SUPFAM" id="SSF56796">
    <property type="entry name" value="Dehydroquinate synthase-like"/>
    <property type="match status" value="1"/>
</dbReference>
<comment type="cofactor">
    <cofactor evidence="1">
        <name>NAD(+)</name>
        <dbReference type="ChEBI" id="CHEBI:57540"/>
    </cofactor>
</comment>
<sequence>MINLGGGVISDLGGFIAATYMRGIDFINIPTTLLSQVDASVGGKLGINFNELKNHVGVFLNPKKVFIDTDLLKSLPIRELKSGFAEVIKHCLVKDKNEFYRLLNTNWKNYDWNDIIKHSIKIKSSIVKKDPLENGIRKILNFGHTIGHAIESVYMSKNNYLLHGEAIAIGIICESYISYTSNSLQKNELDLITKFITKTYKPNIINKNKIKPILEAIIHDKKNINNKIKTSLIEKIGKCGYNYNINKLVINESIDYYNSCI</sequence>
<protein>
    <submittedName>
        <fullName evidence="8">Uncharacterized protein</fullName>
    </submittedName>
</protein>
<dbReference type="PANTHER" id="PTHR43622">
    <property type="entry name" value="3-DEHYDROQUINATE SYNTHASE"/>
    <property type="match status" value="1"/>
</dbReference>
<feature type="domain" description="3-dehydroquinate synthase N-terminal" evidence="6">
    <location>
        <begin position="1"/>
        <end position="81"/>
    </location>
</feature>
<dbReference type="PANTHER" id="PTHR43622:SF7">
    <property type="entry name" value="3-DEHYDROQUINATE SYNTHASE, CHLOROPLASTIC"/>
    <property type="match status" value="1"/>
</dbReference>
<evidence type="ECO:0000256" key="2">
    <source>
        <dbReference type="ARBA" id="ARBA00022605"/>
    </source>
</evidence>
<dbReference type="EMBL" id="UINC01001072">
    <property type="protein sequence ID" value="SUZ69815.1"/>
    <property type="molecule type" value="Genomic_DNA"/>
</dbReference>
<proteinExistence type="predicted"/>
<keyword evidence="3" id="KW-0520">NAD</keyword>
<dbReference type="InterPro" id="IPR050071">
    <property type="entry name" value="Dehydroquinate_synthase"/>
</dbReference>
<evidence type="ECO:0000259" key="7">
    <source>
        <dbReference type="Pfam" id="PF24621"/>
    </source>
</evidence>
<evidence type="ECO:0000256" key="3">
    <source>
        <dbReference type="ARBA" id="ARBA00023027"/>
    </source>
</evidence>
<dbReference type="InterPro" id="IPR056179">
    <property type="entry name" value="DHQS_C"/>
</dbReference>
<evidence type="ECO:0000259" key="6">
    <source>
        <dbReference type="Pfam" id="PF01761"/>
    </source>
</evidence>
<dbReference type="AlphaFoldDB" id="A0A381PS24"/>
<dbReference type="Pfam" id="PF01761">
    <property type="entry name" value="DHQ_synthase"/>
    <property type="match status" value="1"/>
</dbReference>
<evidence type="ECO:0000256" key="4">
    <source>
        <dbReference type="ARBA" id="ARBA00023141"/>
    </source>
</evidence>
<dbReference type="Gene3D" id="3.40.50.1970">
    <property type="match status" value="1"/>
</dbReference>
<dbReference type="CDD" id="cd08195">
    <property type="entry name" value="DHQS"/>
    <property type="match status" value="1"/>
</dbReference>
<dbReference type="InterPro" id="IPR030960">
    <property type="entry name" value="DHQS/DOIS_N"/>
</dbReference>
<keyword evidence="5" id="KW-0456">Lyase</keyword>
<dbReference type="Gene3D" id="1.20.1090.10">
    <property type="entry name" value="Dehydroquinate synthase-like - alpha domain"/>
    <property type="match status" value="1"/>
</dbReference>
<keyword evidence="4" id="KW-0057">Aromatic amino acid biosynthesis</keyword>
<evidence type="ECO:0000313" key="8">
    <source>
        <dbReference type="EMBL" id="SUZ69815.1"/>
    </source>
</evidence>
<evidence type="ECO:0000256" key="1">
    <source>
        <dbReference type="ARBA" id="ARBA00001911"/>
    </source>
</evidence>
<accession>A0A381PS24</accession>
<keyword evidence="2" id="KW-0028">Amino-acid biosynthesis</keyword>
<name>A0A381PS24_9ZZZZ</name>
<reference evidence="8" key="1">
    <citation type="submission" date="2018-05" db="EMBL/GenBank/DDBJ databases">
        <authorList>
            <person name="Lanie J.A."/>
            <person name="Ng W.-L."/>
            <person name="Kazmierczak K.M."/>
            <person name="Andrzejewski T.M."/>
            <person name="Davidsen T.M."/>
            <person name="Wayne K.J."/>
            <person name="Tettelin H."/>
            <person name="Glass J.I."/>
            <person name="Rusch D."/>
            <person name="Podicherti R."/>
            <person name="Tsui H.-C.T."/>
            <person name="Winkler M.E."/>
        </authorList>
    </citation>
    <scope>NUCLEOTIDE SEQUENCE</scope>
</reference>
<feature type="domain" description="3-dehydroquinate synthase C-terminal" evidence="7">
    <location>
        <begin position="83"/>
        <end position="223"/>
    </location>
</feature>
<dbReference type="Pfam" id="PF24621">
    <property type="entry name" value="DHQS_C"/>
    <property type="match status" value="1"/>
</dbReference>
<dbReference type="GO" id="GO:0009073">
    <property type="term" value="P:aromatic amino acid family biosynthetic process"/>
    <property type="evidence" value="ECO:0007669"/>
    <property type="project" value="UniProtKB-KW"/>
</dbReference>
<gene>
    <name evidence="8" type="ORF">METZ01_LOCUS22669</name>
</gene>
<organism evidence="8">
    <name type="scientific">marine metagenome</name>
    <dbReference type="NCBI Taxonomy" id="408172"/>
    <lineage>
        <taxon>unclassified sequences</taxon>
        <taxon>metagenomes</taxon>
        <taxon>ecological metagenomes</taxon>
    </lineage>
</organism>
<evidence type="ECO:0000256" key="5">
    <source>
        <dbReference type="ARBA" id="ARBA00023239"/>
    </source>
</evidence>
<dbReference type="GO" id="GO:0008652">
    <property type="term" value="P:amino acid biosynthetic process"/>
    <property type="evidence" value="ECO:0007669"/>
    <property type="project" value="UniProtKB-KW"/>
</dbReference>